<protein>
    <recommendedName>
        <fullName evidence="4">DUF2800 domain-containing protein</fullName>
    </recommendedName>
</protein>
<name>Q2NPB7_9CAUD</name>
<organism evidence="2 3">
    <name type="scientific">Xanthomonas phage OP2</name>
    <dbReference type="NCBI Taxonomy" id="331627"/>
    <lineage>
        <taxon>Viruses</taxon>
        <taxon>Duplodnaviria</taxon>
        <taxon>Heunggongvirae</taxon>
        <taxon>Uroviricota</taxon>
        <taxon>Caudoviricetes</taxon>
        <taxon>Kantovirinae</taxon>
        <taxon>Tsukubavirus</taxon>
        <taxon>Tsukubavirus OP2</taxon>
    </lineage>
</organism>
<keyword evidence="3" id="KW-1185">Reference proteome</keyword>
<reference evidence="3" key="2">
    <citation type="journal article" date="2006" name="J. Gen. Plant Pathol.">
        <title>Sequence analysis of the genome of OP2, a lytic bacteriophage of Xanthomonas oryzae pv. oryzae..</title>
        <authorList>
            <person name="Inoue Y."/>
            <person name="Matsuura T."/>
            <person name="Ohara T."/>
            <person name="Azegami K."/>
        </authorList>
    </citation>
    <scope>NUCLEOTIDE SEQUENCE [LARGE SCALE GENOMIC DNA]</scope>
</reference>
<feature type="region of interest" description="Disordered" evidence="1">
    <location>
        <begin position="91"/>
        <end position="113"/>
    </location>
</feature>
<accession>Q2NPB7</accession>
<dbReference type="InterPro" id="IPR021229">
    <property type="entry name" value="DUF2800"/>
</dbReference>
<dbReference type="Pfam" id="PF10926">
    <property type="entry name" value="DUF2800"/>
    <property type="match status" value="1"/>
</dbReference>
<reference evidence="2 3" key="1">
    <citation type="journal article" date="2006" name="J. Gen. Plant Pathol.">
        <title>Sequence analysis of the genome of OP2, a lytic bacteriophage of Xanthomonas oryzae pv. oryzae.</title>
        <authorList>
            <person name="Inoue Y."/>
            <person name="Matsuura T."/>
            <person name="Ohara T."/>
            <person name="Azegami K."/>
        </authorList>
    </citation>
    <scope>NUCLEOTIDE SEQUENCE [LARGE SCALE GENOMIC DNA]</scope>
</reference>
<dbReference type="EMBL" id="AP008986">
    <property type="protein sequence ID" value="BAE72779.1"/>
    <property type="molecule type" value="Genomic_DNA"/>
</dbReference>
<proteinExistence type="predicted"/>
<evidence type="ECO:0008006" key="4">
    <source>
        <dbReference type="Google" id="ProtNLM"/>
    </source>
</evidence>
<dbReference type="KEGG" id="vg:5142543"/>
<dbReference type="Proteomes" id="UP000001238">
    <property type="component" value="Segment"/>
</dbReference>
<evidence type="ECO:0000313" key="3">
    <source>
        <dbReference type="Proteomes" id="UP000001238"/>
    </source>
</evidence>
<evidence type="ECO:0000313" key="2">
    <source>
        <dbReference type="EMBL" id="BAE72779.1"/>
    </source>
</evidence>
<dbReference type="RefSeq" id="YP_453632.1">
    <property type="nucleotide sequence ID" value="NC_007710.1"/>
</dbReference>
<sequence>MRQASPLLTRMKVHLLCTDNRNDPLDLPDGAYIRRPDPMKPTVAMSSRYRWSKCPASALLPQLRTPSGPAAAEGTEAHKLAEWAMRGEFGEDLPRPAVEPPQGFDDPDLYTPEGSSTWQARVRSYAATYAAHAANLFADATGPTKCLTEYKIEGVELYGVKVFTVADVALYNPGIGRLVIGDYKFGRSPVGVGTAAEPNPQCAGAAVLLAHRFPAPPSDVQLFVYQPRTMVGEPFQALTGLSERWVAEEMNKLDSELATIASEAASMARGGVPKAVPGEHCTYCPSARWCPAAAEFGAKALQAESNPRTVADLSPDEVMALWAQRSAFSAFEEDLKERVRILHEHKHPAVSVRYRKGSPKWLSDAAAVEAIMLADRMDLLKPPAISKVEGVIPPDQMAELTGRYPDIATYVSASGKQPSVALQAFAKYLSTPTKKDEQ</sequence>
<dbReference type="GeneID" id="5142543"/>
<evidence type="ECO:0000256" key="1">
    <source>
        <dbReference type="SAM" id="MobiDB-lite"/>
    </source>
</evidence>